<dbReference type="InterPro" id="IPR050141">
    <property type="entry name" value="GCL_type2/YbdK_subfam"/>
</dbReference>
<comment type="caution">
    <text evidence="6">The sequence shown here is derived from an EMBL/GenBank/DDBJ whole genome shotgun (WGS) entry which is preliminary data.</text>
</comment>
<dbReference type="EMBL" id="JBHTGP010000013">
    <property type="protein sequence ID" value="MFD0687864.1"/>
    <property type="molecule type" value="Genomic_DNA"/>
</dbReference>
<comment type="similarity">
    <text evidence="5">Belongs to the glutamate--cysteine ligase type 2 family. YbdK subfamily.</text>
</comment>
<evidence type="ECO:0000256" key="5">
    <source>
        <dbReference type="HAMAP-Rule" id="MF_01609"/>
    </source>
</evidence>
<dbReference type="NCBIfam" id="TIGR02050">
    <property type="entry name" value="gshA_cyan_rel"/>
    <property type="match status" value="1"/>
</dbReference>
<name>A0ABW2XNH5_9ACTN</name>
<keyword evidence="3 5" id="KW-0067">ATP-binding</keyword>
<keyword evidence="2 5" id="KW-0547">Nucleotide-binding</keyword>
<evidence type="ECO:0000256" key="4">
    <source>
        <dbReference type="ARBA" id="ARBA00048819"/>
    </source>
</evidence>
<evidence type="ECO:0000313" key="7">
    <source>
        <dbReference type="Proteomes" id="UP001597063"/>
    </source>
</evidence>
<gene>
    <name evidence="6" type="ORF">ACFQZM_25440</name>
</gene>
<keyword evidence="7" id="KW-1185">Reference proteome</keyword>
<keyword evidence="1 5" id="KW-0436">Ligase</keyword>
<evidence type="ECO:0000313" key="6">
    <source>
        <dbReference type="EMBL" id="MFD0687864.1"/>
    </source>
</evidence>
<dbReference type="RefSeq" id="WP_131758074.1">
    <property type="nucleotide sequence ID" value="NZ_CAACUY010000043.1"/>
</dbReference>
<evidence type="ECO:0000256" key="2">
    <source>
        <dbReference type="ARBA" id="ARBA00022741"/>
    </source>
</evidence>
<dbReference type="GO" id="GO:0004357">
    <property type="term" value="F:glutamate-cysteine ligase activity"/>
    <property type="evidence" value="ECO:0007669"/>
    <property type="project" value="UniProtKB-EC"/>
</dbReference>
<proteinExistence type="inferred from homology"/>
<sequence length="381" mass="40684">MVDLDLHRPLDLRGAEPATIGVEEEFFIADPVTGVPVAKADAVVRAARRLGVVLQLEVTQVQVESNTPICHGLADVREHLLAARSAAATAAACSGGQLLAAGVPLAGPGELPITESSRYERISRDYGALAAQYGVCGSHVHVGVPDRRTAVQVCNHLRPWLPVLLALTANSPIYQGGDTGYASWRSILCGRWPCGGAPPYFTSPDHYDAVVDMMIGSGAVLDRAMVYWDVRVSSHLPTVEVRVSDVPATVDETVLLAVLVRALVMTAIEADRRGVAAPRVSGEALRAAYWRAAHDGIAGSGIDLATGRCVPAGRLLHHLLDHVRPALARTGELAAVAARLARILDHGNGAVVQRRAFQHHHRLQDVRALLADHTVQRHDPI</sequence>
<dbReference type="InterPro" id="IPR006336">
    <property type="entry name" value="GCS2"/>
</dbReference>
<dbReference type="Proteomes" id="UP001597063">
    <property type="component" value="Unassembled WGS sequence"/>
</dbReference>
<dbReference type="Pfam" id="PF04107">
    <property type="entry name" value="GCS2"/>
    <property type="match status" value="1"/>
</dbReference>
<protein>
    <recommendedName>
        <fullName evidence="5">Putative glutamate--cysteine ligase 2</fullName>
        <ecNumber evidence="5">6.3.2.2</ecNumber>
    </recommendedName>
    <alternativeName>
        <fullName evidence="5">Gamma-glutamylcysteine synthetase 2</fullName>
        <shortName evidence="5">GCS 2</shortName>
        <shortName evidence="5">Gamma-GCS 2</shortName>
    </alternativeName>
</protein>
<comment type="function">
    <text evidence="5">ATP-dependent carboxylate-amine ligase which exhibits weak glutamate--cysteine ligase activity.</text>
</comment>
<dbReference type="NCBIfam" id="NF010041">
    <property type="entry name" value="PRK13517.1-1"/>
    <property type="match status" value="1"/>
</dbReference>
<comment type="catalytic activity">
    <reaction evidence="4 5">
        <text>L-cysteine + L-glutamate + ATP = gamma-L-glutamyl-L-cysteine + ADP + phosphate + H(+)</text>
        <dbReference type="Rhea" id="RHEA:13285"/>
        <dbReference type="ChEBI" id="CHEBI:15378"/>
        <dbReference type="ChEBI" id="CHEBI:29985"/>
        <dbReference type="ChEBI" id="CHEBI:30616"/>
        <dbReference type="ChEBI" id="CHEBI:35235"/>
        <dbReference type="ChEBI" id="CHEBI:43474"/>
        <dbReference type="ChEBI" id="CHEBI:58173"/>
        <dbReference type="ChEBI" id="CHEBI:456216"/>
        <dbReference type="EC" id="6.3.2.2"/>
    </reaction>
</comment>
<dbReference type="PANTHER" id="PTHR36510">
    <property type="entry name" value="GLUTAMATE--CYSTEINE LIGASE 2-RELATED"/>
    <property type="match status" value="1"/>
</dbReference>
<dbReference type="InterPro" id="IPR014746">
    <property type="entry name" value="Gln_synth/guanido_kin_cat_dom"/>
</dbReference>
<dbReference type="PANTHER" id="PTHR36510:SF1">
    <property type="entry name" value="GLUTAMATE--CYSTEINE LIGASE 2-RELATED"/>
    <property type="match status" value="1"/>
</dbReference>
<dbReference type="HAMAP" id="MF_01609">
    <property type="entry name" value="Glu_cys_ligase_2"/>
    <property type="match status" value="1"/>
</dbReference>
<dbReference type="EC" id="6.3.2.2" evidence="5"/>
<dbReference type="SUPFAM" id="SSF55931">
    <property type="entry name" value="Glutamine synthetase/guanido kinase"/>
    <property type="match status" value="1"/>
</dbReference>
<organism evidence="6 7">
    <name type="scientific">Actinomadura fibrosa</name>
    <dbReference type="NCBI Taxonomy" id="111802"/>
    <lineage>
        <taxon>Bacteria</taxon>
        <taxon>Bacillati</taxon>
        <taxon>Actinomycetota</taxon>
        <taxon>Actinomycetes</taxon>
        <taxon>Streptosporangiales</taxon>
        <taxon>Thermomonosporaceae</taxon>
        <taxon>Actinomadura</taxon>
    </lineage>
</organism>
<evidence type="ECO:0000256" key="3">
    <source>
        <dbReference type="ARBA" id="ARBA00022840"/>
    </source>
</evidence>
<dbReference type="InterPro" id="IPR011793">
    <property type="entry name" value="YbdK"/>
</dbReference>
<reference evidence="7" key="1">
    <citation type="journal article" date="2019" name="Int. J. Syst. Evol. Microbiol.">
        <title>The Global Catalogue of Microorganisms (GCM) 10K type strain sequencing project: providing services to taxonomists for standard genome sequencing and annotation.</title>
        <authorList>
            <consortium name="The Broad Institute Genomics Platform"/>
            <consortium name="The Broad Institute Genome Sequencing Center for Infectious Disease"/>
            <person name="Wu L."/>
            <person name="Ma J."/>
        </authorList>
    </citation>
    <scope>NUCLEOTIDE SEQUENCE [LARGE SCALE GENOMIC DNA]</scope>
    <source>
        <strain evidence="7">JCM 9371</strain>
    </source>
</reference>
<dbReference type="Gene3D" id="3.30.590.20">
    <property type="match status" value="1"/>
</dbReference>
<evidence type="ECO:0000256" key="1">
    <source>
        <dbReference type="ARBA" id="ARBA00022598"/>
    </source>
</evidence>
<accession>A0ABW2XNH5</accession>